<dbReference type="GO" id="GO:0000160">
    <property type="term" value="P:phosphorelay signal transduction system"/>
    <property type="evidence" value="ECO:0007669"/>
    <property type="project" value="UniProtKB-KW"/>
</dbReference>
<protein>
    <submittedName>
        <fullName evidence="5">Response regulator</fullName>
    </submittedName>
</protein>
<dbReference type="Pfam" id="PF00072">
    <property type="entry name" value="Response_reg"/>
    <property type="match status" value="1"/>
</dbReference>
<evidence type="ECO:0000256" key="3">
    <source>
        <dbReference type="PROSITE-ProRule" id="PRU00169"/>
    </source>
</evidence>
<dbReference type="PANTHER" id="PTHR45339">
    <property type="entry name" value="HYBRID SIGNAL TRANSDUCTION HISTIDINE KINASE J"/>
    <property type="match status" value="1"/>
</dbReference>
<dbReference type="InterPro" id="IPR001789">
    <property type="entry name" value="Sig_transdc_resp-reg_receiver"/>
</dbReference>
<name>A0AAD0RXS1_9NEIS</name>
<dbReference type="KEGG" id="crz:D1345_12395"/>
<evidence type="ECO:0000259" key="4">
    <source>
        <dbReference type="PROSITE" id="PS50110"/>
    </source>
</evidence>
<feature type="domain" description="Response regulatory" evidence="4">
    <location>
        <begin position="1"/>
        <end position="69"/>
    </location>
</feature>
<organism evidence="5 6">
    <name type="scientific">Chromobacterium rhizoryzae</name>
    <dbReference type="NCBI Taxonomy" id="1778675"/>
    <lineage>
        <taxon>Bacteria</taxon>
        <taxon>Pseudomonadati</taxon>
        <taxon>Pseudomonadota</taxon>
        <taxon>Betaproteobacteria</taxon>
        <taxon>Neisseriales</taxon>
        <taxon>Chromobacteriaceae</taxon>
        <taxon>Chromobacterium</taxon>
    </lineage>
</organism>
<dbReference type="InterPro" id="IPR011006">
    <property type="entry name" value="CheY-like_superfamily"/>
</dbReference>
<keyword evidence="6" id="KW-1185">Reference proteome</keyword>
<reference evidence="5 6" key="1">
    <citation type="submission" date="2018-08" db="EMBL/GenBank/DDBJ databases">
        <title>Complete genome sequence of JP2-74.</title>
        <authorList>
            <person name="Wu L."/>
        </authorList>
    </citation>
    <scope>NUCLEOTIDE SEQUENCE [LARGE SCALE GENOMIC DNA]</scope>
    <source>
        <strain evidence="5 6">JP2-74</strain>
    </source>
</reference>
<keyword evidence="2" id="KW-0902">Two-component regulatory system</keyword>
<keyword evidence="1" id="KW-0597">Phosphoprotein</keyword>
<evidence type="ECO:0000256" key="2">
    <source>
        <dbReference type="ARBA" id="ARBA00023012"/>
    </source>
</evidence>
<dbReference type="PROSITE" id="PS50110">
    <property type="entry name" value="RESPONSE_REGULATORY"/>
    <property type="match status" value="1"/>
</dbReference>
<dbReference type="SUPFAM" id="SSF52172">
    <property type="entry name" value="CheY-like"/>
    <property type="match status" value="1"/>
</dbReference>
<evidence type="ECO:0000313" key="6">
    <source>
        <dbReference type="Proteomes" id="UP000259465"/>
    </source>
</evidence>
<dbReference type="EMBL" id="CP031968">
    <property type="protein sequence ID" value="AXT46948.1"/>
    <property type="molecule type" value="Genomic_DNA"/>
</dbReference>
<evidence type="ECO:0000256" key="1">
    <source>
        <dbReference type="ARBA" id="ARBA00022553"/>
    </source>
</evidence>
<comment type="caution">
    <text evidence="3">Lacks conserved residue(s) required for the propagation of feature annotation.</text>
</comment>
<evidence type="ECO:0000313" key="5">
    <source>
        <dbReference type="EMBL" id="AXT46948.1"/>
    </source>
</evidence>
<dbReference type="PANTHER" id="PTHR45339:SF1">
    <property type="entry name" value="HYBRID SIGNAL TRANSDUCTION HISTIDINE KINASE J"/>
    <property type="match status" value="1"/>
</dbReference>
<proteinExistence type="predicted"/>
<dbReference type="AlphaFoldDB" id="A0AAD0RXS1"/>
<sequence length="74" mass="8154">MICATKPITACKFIRQVHPDSDKRATPIIALTAGAFQEDREAAMSAGMDGFMTKPIDIGRLQDEIERVMKRMAG</sequence>
<dbReference type="Gene3D" id="3.40.50.2300">
    <property type="match status" value="1"/>
</dbReference>
<dbReference type="Proteomes" id="UP000259465">
    <property type="component" value="Chromosome"/>
</dbReference>
<accession>A0AAD0RXS1</accession>
<gene>
    <name evidence="5" type="ORF">D1345_12395</name>
</gene>